<dbReference type="CDD" id="cd23509">
    <property type="entry name" value="Gnk2-like"/>
    <property type="match status" value="2"/>
</dbReference>
<evidence type="ECO:0000256" key="16">
    <source>
        <dbReference type="ARBA" id="ARBA00047899"/>
    </source>
</evidence>
<evidence type="ECO:0000256" key="8">
    <source>
        <dbReference type="ARBA" id="ARBA00022741"/>
    </source>
</evidence>
<keyword evidence="11 18" id="KW-1133">Transmembrane helix</keyword>
<dbReference type="PROSITE" id="PS50011">
    <property type="entry name" value="PROTEIN_KINASE_DOM"/>
    <property type="match status" value="1"/>
</dbReference>
<dbReference type="InterPro" id="IPR011009">
    <property type="entry name" value="Kinase-like_dom_sf"/>
</dbReference>
<dbReference type="InterPro" id="IPR000719">
    <property type="entry name" value="Prot_kinase_dom"/>
</dbReference>
<dbReference type="GO" id="GO:0005886">
    <property type="term" value="C:plasma membrane"/>
    <property type="evidence" value="ECO:0007669"/>
    <property type="project" value="TreeGrafter"/>
</dbReference>
<reference evidence="21" key="1">
    <citation type="journal article" date="2017" name="Nature">
        <title>The genome of Chenopodium quinoa.</title>
        <authorList>
            <person name="Jarvis D.E."/>
            <person name="Ho Y.S."/>
            <person name="Lightfoot D.J."/>
            <person name="Schmoeckel S.M."/>
            <person name="Li B."/>
            <person name="Borm T.J.A."/>
            <person name="Ohyanagi H."/>
            <person name="Mineta K."/>
            <person name="Michell C.T."/>
            <person name="Saber N."/>
            <person name="Kharbatia N.M."/>
            <person name="Rupper R.R."/>
            <person name="Sharp A.R."/>
            <person name="Dally N."/>
            <person name="Boughton B.A."/>
            <person name="Woo Y.H."/>
            <person name="Gao G."/>
            <person name="Schijlen E.G.W.M."/>
            <person name="Guo X."/>
            <person name="Momin A.A."/>
            <person name="Negrao S."/>
            <person name="Al-Babili S."/>
            <person name="Gehring C."/>
            <person name="Roessner U."/>
            <person name="Jung C."/>
            <person name="Murphy K."/>
            <person name="Arold S.T."/>
            <person name="Gojobori T."/>
            <person name="van der Linden C.G."/>
            <person name="van Loo E.N."/>
            <person name="Jellen E.N."/>
            <person name="Maughan P.J."/>
            <person name="Tester M."/>
        </authorList>
    </citation>
    <scope>NUCLEOTIDE SEQUENCE [LARGE SCALE GENOMIC DNA]</scope>
    <source>
        <strain evidence="21">cv. PI 614886</strain>
    </source>
</reference>
<keyword evidence="4" id="KW-0808">Transferase</keyword>
<dbReference type="PANTHER" id="PTHR27002:SF679">
    <property type="entry name" value="CYSTEINE-RICH RECEPTOR-LIKE PROTEIN KINASE 10 ISOFORM X1"/>
    <property type="match status" value="1"/>
</dbReference>
<dbReference type="Gene3D" id="1.10.510.10">
    <property type="entry name" value="Transferase(Phosphotransferase) domain 1"/>
    <property type="match status" value="1"/>
</dbReference>
<keyword evidence="12 18" id="KW-0472">Membrane</keyword>
<evidence type="ECO:0000256" key="15">
    <source>
        <dbReference type="ARBA" id="ARBA00023180"/>
    </source>
</evidence>
<evidence type="ECO:0000256" key="11">
    <source>
        <dbReference type="ARBA" id="ARBA00022989"/>
    </source>
</evidence>
<evidence type="ECO:0000256" key="13">
    <source>
        <dbReference type="ARBA" id="ARBA00023157"/>
    </source>
</evidence>
<evidence type="ECO:0000256" key="1">
    <source>
        <dbReference type="ARBA" id="ARBA00004167"/>
    </source>
</evidence>
<dbReference type="Gene3D" id="3.30.430.20">
    <property type="entry name" value="Gnk2 domain, C-X8-C-X2-C motif"/>
    <property type="match status" value="2"/>
</dbReference>
<dbReference type="EC" id="2.7.11.1" evidence="2"/>
<organism evidence="21 22">
    <name type="scientific">Chenopodium quinoa</name>
    <name type="common">Quinoa</name>
    <dbReference type="NCBI Taxonomy" id="63459"/>
    <lineage>
        <taxon>Eukaryota</taxon>
        <taxon>Viridiplantae</taxon>
        <taxon>Streptophyta</taxon>
        <taxon>Embryophyta</taxon>
        <taxon>Tracheophyta</taxon>
        <taxon>Spermatophyta</taxon>
        <taxon>Magnoliopsida</taxon>
        <taxon>eudicotyledons</taxon>
        <taxon>Gunneridae</taxon>
        <taxon>Pentapetalae</taxon>
        <taxon>Caryophyllales</taxon>
        <taxon>Chenopodiaceae</taxon>
        <taxon>Chenopodioideae</taxon>
        <taxon>Atripliceae</taxon>
        <taxon>Chenopodium</taxon>
    </lineage>
</organism>
<dbReference type="GO" id="GO:0004674">
    <property type="term" value="F:protein serine/threonine kinase activity"/>
    <property type="evidence" value="ECO:0007669"/>
    <property type="project" value="UniProtKB-KW"/>
</dbReference>
<dbReference type="FunFam" id="1.10.510.10:FF:000060">
    <property type="entry name" value="G-type lectin S-receptor-like serine/threonine-protein kinase"/>
    <property type="match status" value="1"/>
</dbReference>
<accession>A0A803M240</accession>
<reference evidence="21" key="2">
    <citation type="submission" date="2021-03" db="UniProtKB">
        <authorList>
            <consortium name="EnsemblPlants"/>
        </authorList>
    </citation>
    <scope>IDENTIFICATION</scope>
</reference>
<proteinExistence type="predicted"/>
<feature type="domain" description="Gnk2-homologous" evidence="20">
    <location>
        <begin position="13"/>
        <end position="118"/>
    </location>
</feature>
<keyword evidence="13" id="KW-1015">Disulfide bond</keyword>
<name>A0A803M240_CHEQI</name>
<keyword evidence="6" id="KW-0732">Signal</keyword>
<dbReference type="GO" id="GO:0005524">
    <property type="term" value="F:ATP binding"/>
    <property type="evidence" value="ECO:0007669"/>
    <property type="project" value="UniProtKB-KW"/>
</dbReference>
<dbReference type="PANTHER" id="PTHR27002">
    <property type="entry name" value="RECEPTOR-LIKE SERINE/THREONINE-PROTEIN KINASE SD1-8"/>
    <property type="match status" value="1"/>
</dbReference>
<evidence type="ECO:0000313" key="22">
    <source>
        <dbReference type="Proteomes" id="UP000596660"/>
    </source>
</evidence>
<dbReference type="InterPro" id="IPR002902">
    <property type="entry name" value="GNK2"/>
</dbReference>
<feature type="domain" description="Gnk2-homologous" evidence="20">
    <location>
        <begin position="124"/>
        <end position="234"/>
    </location>
</feature>
<dbReference type="InterPro" id="IPR001245">
    <property type="entry name" value="Ser-Thr/Tyr_kinase_cat_dom"/>
</dbReference>
<feature type="transmembrane region" description="Helical" evidence="18">
    <location>
        <begin position="256"/>
        <end position="278"/>
    </location>
</feature>
<evidence type="ECO:0000256" key="3">
    <source>
        <dbReference type="ARBA" id="ARBA00022527"/>
    </source>
</evidence>
<dbReference type="InterPro" id="IPR008271">
    <property type="entry name" value="Ser/Thr_kinase_AS"/>
</dbReference>
<evidence type="ECO:0000259" key="20">
    <source>
        <dbReference type="PROSITE" id="PS51473"/>
    </source>
</evidence>
<comment type="catalytic activity">
    <reaction evidence="17">
        <text>L-seryl-[protein] + ATP = O-phospho-L-seryl-[protein] + ADP + H(+)</text>
        <dbReference type="Rhea" id="RHEA:17989"/>
        <dbReference type="Rhea" id="RHEA-COMP:9863"/>
        <dbReference type="Rhea" id="RHEA-COMP:11604"/>
        <dbReference type="ChEBI" id="CHEBI:15378"/>
        <dbReference type="ChEBI" id="CHEBI:29999"/>
        <dbReference type="ChEBI" id="CHEBI:30616"/>
        <dbReference type="ChEBI" id="CHEBI:83421"/>
        <dbReference type="ChEBI" id="CHEBI:456216"/>
        <dbReference type="EC" id="2.7.11.1"/>
    </reaction>
</comment>
<dbReference type="Proteomes" id="UP000596660">
    <property type="component" value="Unplaced"/>
</dbReference>
<dbReference type="InterPro" id="IPR038408">
    <property type="entry name" value="GNK2_sf"/>
</dbReference>
<feature type="domain" description="Protein kinase" evidence="19">
    <location>
        <begin position="316"/>
        <end position="595"/>
    </location>
</feature>
<keyword evidence="8" id="KW-0547">Nucleotide-binding</keyword>
<evidence type="ECO:0000256" key="6">
    <source>
        <dbReference type="ARBA" id="ARBA00022729"/>
    </source>
</evidence>
<protein>
    <recommendedName>
        <fullName evidence="2">non-specific serine/threonine protein kinase</fullName>
        <ecNumber evidence="2">2.7.11.1</ecNumber>
    </recommendedName>
</protein>
<keyword evidence="3" id="KW-0723">Serine/threonine-protein kinase</keyword>
<comment type="subcellular location">
    <subcellularLocation>
        <location evidence="1">Membrane</location>
        <topology evidence="1">Single-pass membrane protein</topology>
    </subcellularLocation>
</comment>
<keyword evidence="9" id="KW-0418">Kinase</keyword>
<dbReference type="SUPFAM" id="SSF56112">
    <property type="entry name" value="Protein kinase-like (PK-like)"/>
    <property type="match status" value="1"/>
</dbReference>
<dbReference type="PROSITE" id="PS51473">
    <property type="entry name" value="GNK2"/>
    <property type="match status" value="2"/>
</dbReference>
<dbReference type="SMART" id="SM00220">
    <property type="entry name" value="S_TKc"/>
    <property type="match status" value="1"/>
</dbReference>
<keyword evidence="15" id="KW-0325">Glycoprotein</keyword>
<sequence length="738" mass="82757">MFNIFNNILVLADPPYWNCPDANSSNNSTSESFFQQNVDSLLFSISSNASVSKFYNTSSGNGSVTSYGLYLCYDYVTLETCRTSMIMATQAMRRLCPNSSDATVWGEQSLLHVSNQRFFGHLDMTGNINKYNKKYVSEPEKFRTVVNTSLHELALKAAYNNTSLDHMYATQSTPFSGAQHVYSLVQCTLDLSPIDCQRCLHKGIVDVLGSENYKFRGGRLLSKSCYLRYEFYAFYEGETSEDPAIQGKCEKWTARILSIGLACALATLVGSCVFYIILRRKSQDKAAASLYAATNFRGMDSPLFDLASIQAATENFSEKHKLGEGGFGPVFKGVLKDGTKVAVKRLSNTSDQGTEEFKNEVLLIMKLQHKNLVRLLGFCVDGAERLLIYELLSSGDLDSWLYDPQKSAQLTWSKRIEIMNGIAQGILYLHEDSRLKIIHRDLKPGNVLLDSDLNPKISDFGNARIYGTTENEASTITVIGTYGYMAPEYAMEGMYSVKSDVFSFGIMLLEMITGRKSIGFHFTGNGPSLQAYAWKLWIQGRWKELMEPMLTSNDSCDVTTEFLRCLHIGLLCVQEDPSERPTMSFVVHMLKHENVNLHSPKQPAFTVGRYSEVTLMPEIMKGELAFDLGSRCITWNARGVTRPSFESNFKKMMDIHNPVVVIVTEVRVSEINFGKLAGSLGDQLGWNIDESVGLKDGVIFMWDKRRAEEDEVMVVGSASCPLRVVALIKVIERWLDLL</sequence>
<evidence type="ECO:0000256" key="7">
    <source>
        <dbReference type="ARBA" id="ARBA00022737"/>
    </source>
</evidence>
<evidence type="ECO:0000256" key="4">
    <source>
        <dbReference type="ARBA" id="ARBA00022679"/>
    </source>
</evidence>
<keyword evidence="22" id="KW-1185">Reference proteome</keyword>
<dbReference type="Pfam" id="PF07714">
    <property type="entry name" value="PK_Tyr_Ser-Thr"/>
    <property type="match status" value="1"/>
</dbReference>
<keyword evidence="7" id="KW-0677">Repeat</keyword>
<dbReference type="EnsemblPlants" id="AUR62022022-RA">
    <property type="protein sequence ID" value="AUR62022022-RA:cds"/>
    <property type="gene ID" value="AUR62022022"/>
</dbReference>
<keyword evidence="14" id="KW-0675">Receptor</keyword>
<evidence type="ECO:0000256" key="17">
    <source>
        <dbReference type="ARBA" id="ARBA00048679"/>
    </source>
</evidence>
<evidence type="ECO:0000256" key="18">
    <source>
        <dbReference type="SAM" id="Phobius"/>
    </source>
</evidence>
<keyword evidence="5 18" id="KW-0812">Transmembrane</keyword>
<comment type="catalytic activity">
    <reaction evidence="16">
        <text>L-threonyl-[protein] + ATP = O-phospho-L-threonyl-[protein] + ADP + H(+)</text>
        <dbReference type="Rhea" id="RHEA:46608"/>
        <dbReference type="Rhea" id="RHEA-COMP:11060"/>
        <dbReference type="Rhea" id="RHEA-COMP:11605"/>
        <dbReference type="ChEBI" id="CHEBI:15378"/>
        <dbReference type="ChEBI" id="CHEBI:30013"/>
        <dbReference type="ChEBI" id="CHEBI:30616"/>
        <dbReference type="ChEBI" id="CHEBI:61977"/>
        <dbReference type="ChEBI" id="CHEBI:456216"/>
        <dbReference type="EC" id="2.7.11.1"/>
    </reaction>
</comment>
<evidence type="ECO:0000256" key="12">
    <source>
        <dbReference type="ARBA" id="ARBA00023136"/>
    </source>
</evidence>
<evidence type="ECO:0000256" key="2">
    <source>
        <dbReference type="ARBA" id="ARBA00012513"/>
    </source>
</evidence>
<dbReference type="AlphaFoldDB" id="A0A803M240"/>
<dbReference type="Gramene" id="AUR62022022-RA">
    <property type="protein sequence ID" value="AUR62022022-RA:cds"/>
    <property type="gene ID" value="AUR62022022"/>
</dbReference>
<dbReference type="Gene3D" id="3.30.200.20">
    <property type="entry name" value="Phosphorylase Kinase, domain 1"/>
    <property type="match status" value="1"/>
</dbReference>
<evidence type="ECO:0000256" key="14">
    <source>
        <dbReference type="ARBA" id="ARBA00023170"/>
    </source>
</evidence>
<dbReference type="OMA" id="CYASIGA"/>
<dbReference type="CDD" id="cd14066">
    <property type="entry name" value="STKc_IRAK"/>
    <property type="match status" value="1"/>
</dbReference>
<evidence type="ECO:0000259" key="19">
    <source>
        <dbReference type="PROSITE" id="PS50011"/>
    </source>
</evidence>
<dbReference type="Pfam" id="PF01657">
    <property type="entry name" value="Stress-antifung"/>
    <property type="match status" value="2"/>
</dbReference>
<dbReference type="PROSITE" id="PS00108">
    <property type="entry name" value="PROTEIN_KINASE_ST"/>
    <property type="match status" value="1"/>
</dbReference>
<dbReference type="FunFam" id="3.30.200.20:FF:000195">
    <property type="entry name" value="G-type lectin S-receptor-like serine/threonine-protein kinase"/>
    <property type="match status" value="1"/>
</dbReference>
<evidence type="ECO:0000256" key="10">
    <source>
        <dbReference type="ARBA" id="ARBA00022840"/>
    </source>
</evidence>
<keyword evidence="10" id="KW-0067">ATP-binding</keyword>
<evidence type="ECO:0000256" key="5">
    <source>
        <dbReference type="ARBA" id="ARBA00022692"/>
    </source>
</evidence>
<evidence type="ECO:0000313" key="21">
    <source>
        <dbReference type="EnsemblPlants" id="AUR62022022-RA:cds"/>
    </source>
</evidence>
<evidence type="ECO:0000256" key="9">
    <source>
        <dbReference type="ARBA" id="ARBA00022777"/>
    </source>
</evidence>